<comment type="caution">
    <text evidence="1">The sequence shown here is derived from an EMBL/GenBank/DDBJ whole genome shotgun (WGS) entry which is preliminary data.</text>
</comment>
<accession>A0ABS0J3K9</accession>
<dbReference type="EMBL" id="VRYY01000198">
    <property type="protein sequence ID" value="MBG3876951.1"/>
    <property type="molecule type" value="Genomic_DNA"/>
</dbReference>
<evidence type="ECO:0000313" key="2">
    <source>
        <dbReference type="Proteomes" id="UP001194469"/>
    </source>
</evidence>
<gene>
    <name evidence="1" type="ORF">FVW20_07985</name>
</gene>
<keyword evidence="2" id="KW-1185">Reference proteome</keyword>
<evidence type="ECO:0000313" key="1">
    <source>
        <dbReference type="EMBL" id="MBG3876951.1"/>
    </source>
</evidence>
<sequence>APRAADAGLPADLPEDMRRDLAALLDRLGLPADAAFADVVTALRQHSGQLTPLETSLLFLDEWRRQYL</sequence>
<protein>
    <submittedName>
        <fullName evidence="1">Uncharacterized protein</fullName>
    </submittedName>
</protein>
<reference evidence="1 2" key="1">
    <citation type="submission" date="2019-08" db="EMBL/GenBank/DDBJ databases">
        <authorList>
            <person name="Luo N."/>
        </authorList>
    </citation>
    <scope>NUCLEOTIDE SEQUENCE [LARGE SCALE GENOMIC DNA]</scope>
    <source>
        <strain evidence="1 2">NCIMB 9442</strain>
    </source>
</reference>
<dbReference type="Proteomes" id="UP001194469">
    <property type="component" value="Unassembled WGS sequence"/>
</dbReference>
<proteinExistence type="predicted"/>
<name>A0ABS0J3K9_9BACT</name>
<organism evidence="1 2">
    <name type="scientific">Nitratidesulfovibrio oxamicus</name>
    <dbReference type="NCBI Taxonomy" id="32016"/>
    <lineage>
        <taxon>Bacteria</taxon>
        <taxon>Pseudomonadati</taxon>
        <taxon>Thermodesulfobacteriota</taxon>
        <taxon>Desulfovibrionia</taxon>
        <taxon>Desulfovibrionales</taxon>
        <taxon>Desulfovibrionaceae</taxon>
        <taxon>Nitratidesulfovibrio</taxon>
    </lineage>
</organism>
<feature type="non-terminal residue" evidence="1">
    <location>
        <position position="1"/>
    </location>
</feature>